<dbReference type="EMBL" id="QDKM01000003">
    <property type="protein sequence ID" value="PVH29100.1"/>
    <property type="molecule type" value="Genomic_DNA"/>
</dbReference>
<dbReference type="AlphaFoldDB" id="A0A2T8HUF8"/>
<protein>
    <submittedName>
        <fullName evidence="1">Uncharacterized protein</fullName>
    </submittedName>
</protein>
<evidence type="ECO:0000313" key="2">
    <source>
        <dbReference type="Proteomes" id="UP000245911"/>
    </source>
</evidence>
<sequence length="64" mass="7211">MSKASRWSQWVIAESADPRIQLPWTASERLRRDARLSSGRAFRGGKAILSLTLPRSEPPSQPLH</sequence>
<keyword evidence="2" id="KW-1185">Reference proteome</keyword>
<proteinExistence type="predicted"/>
<comment type="caution">
    <text evidence="1">The sequence shown here is derived from an EMBL/GenBank/DDBJ whole genome shotgun (WGS) entry which is preliminary data.</text>
</comment>
<dbReference type="Proteomes" id="UP000245911">
    <property type="component" value="Unassembled WGS sequence"/>
</dbReference>
<evidence type="ECO:0000313" key="1">
    <source>
        <dbReference type="EMBL" id="PVH29100.1"/>
    </source>
</evidence>
<dbReference type="RefSeq" id="WP_116558096.1">
    <property type="nucleotide sequence ID" value="NZ_JBLWXM010000011.1"/>
</dbReference>
<name>A0A2T8HUF8_9RHOB</name>
<organism evidence="1 2">
    <name type="scientific">Pararhodobacter oceanensis</name>
    <dbReference type="NCBI Taxonomy" id="2172121"/>
    <lineage>
        <taxon>Bacteria</taxon>
        <taxon>Pseudomonadati</taxon>
        <taxon>Pseudomonadota</taxon>
        <taxon>Alphaproteobacteria</taxon>
        <taxon>Rhodobacterales</taxon>
        <taxon>Paracoccaceae</taxon>
        <taxon>Pararhodobacter</taxon>
    </lineage>
</organism>
<gene>
    <name evidence="1" type="ORF">DDE20_08740</name>
</gene>
<accession>A0A2T8HUF8</accession>
<reference evidence="1 2" key="1">
    <citation type="submission" date="2018-04" db="EMBL/GenBank/DDBJ databases">
        <title>Pararhodobacter oceanense sp. nov., isolated from marine intertidal sediment.</title>
        <authorList>
            <person name="Wang X.-L."/>
            <person name="Du Z.-J."/>
        </authorList>
    </citation>
    <scope>NUCLEOTIDE SEQUENCE [LARGE SCALE GENOMIC DNA]</scope>
    <source>
        <strain evidence="1 2">AM505</strain>
    </source>
</reference>
<dbReference type="OrthoDB" id="7865404at2"/>